<evidence type="ECO:0000256" key="2">
    <source>
        <dbReference type="ARBA" id="ARBA00004173"/>
    </source>
</evidence>
<evidence type="ECO:0000256" key="3">
    <source>
        <dbReference type="ARBA" id="ARBA00008000"/>
    </source>
</evidence>
<evidence type="ECO:0000256" key="7">
    <source>
        <dbReference type="ARBA" id="ARBA00023002"/>
    </source>
</evidence>
<evidence type="ECO:0000256" key="4">
    <source>
        <dbReference type="ARBA" id="ARBA00022630"/>
    </source>
</evidence>
<dbReference type="Gene3D" id="3.30.70.2740">
    <property type="match status" value="1"/>
</dbReference>
<comment type="cofactor">
    <cofactor evidence="1">
        <name>FAD</name>
        <dbReference type="ChEBI" id="CHEBI:57692"/>
    </cofactor>
</comment>
<dbReference type="GO" id="GO:0005739">
    <property type="term" value="C:mitochondrion"/>
    <property type="evidence" value="ECO:0007669"/>
    <property type="project" value="UniProtKB-SubCell"/>
</dbReference>
<dbReference type="GO" id="GO:0004458">
    <property type="term" value="F:D-lactate dehydrogenase (cytochrome) activity"/>
    <property type="evidence" value="ECO:0007669"/>
    <property type="project" value="UniProtKB-EC"/>
</dbReference>
<dbReference type="Pfam" id="PF02913">
    <property type="entry name" value="FAD-oxidase_C"/>
    <property type="match status" value="1"/>
</dbReference>
<evidence type="ECO:0000256" key="10">
    <source>
        <dbReference type="ARBA" id="ARBA00051436"/>
    </source>
</evidence>
<dbReference type="InterPro" id="IPR016169">
    <property type="entry name" value="FAD-bd_PCMH_sub2"/>
</dbReference>
<dbReference type="Gene3D" id="1.10.45.10">
    <property type="entry name" value="Vanillyl-alcohol Oxidase, Chain A, domain 4"/>
    <property type="match status" value="1"/>
</dbReference>
<dbReference type="EMBL" id="KV417531">
    <property type="protein sequence ID" value="KZP23713.1"/>
    <property type="molecule type" value="Genomic_DNA"/>
</dbReference>
<keyword evidence="7" id="KW-0560">Oxidoreductase</keyword>
<feature type="domain" description="FAD-binding PCMH-type" evidence="11">
    <location>
        <begin position="149"/>
        <end position="331"/>
    </location>
</feature>
<keyword evidence="8" id="KW-0496">Mitochondrion</keyword>
<dbReference type="SUPFAM" id="SSF56176">
    <property type="entry name" value="FAD-binding/transporter-associated domain-like"/>
    <property type="match status" value="1"/>
</dbReference>
<dbReference type="InterPro" id="IPR006094">
    <property type="entry name" value="Oxid_FAD_bind_N"/>
</dbReference>
<dbReference type="Gene3D" id="3.30.465.10">
    <property type="match status" value="1"/>
</dbReference>
<evidence type="ECO:0000256" key="8">
    <source>
        <dbReference type="ARBA" id="ARBA00023128"/>
    </source>
</evidence>
<dbReference type="FunFam" id="3.30.70.2740:FF:000001">
    <property type="entry name" value="D-lactate dehydrogenase mitochondrial"/>
    <property type="match status" value="1"/>
</dbReference>
<dbReference type="InterPro" id="IPR004113">
    <property type="entry name" value="FAD-bd_oxidored_4_C"/>
</dbReference>
<protein>
    <recommendedName>
        <fullName evidence="9">D-lactate dehydrogenase (cytochrome)</fullName>
        <ecNumber evidence="9">1.1.2.4</ecNumber>
    </recommendedName>
</protein>
<dbReference type="FunFam" id="1.10.45.10:FF:000001">
    <property type="entry name" value="D-lactate dehydrogenase mitochondrial"/>
    <property type="match status" value="1"/>
</dbReference>
<comment type="subcellular location">
    <subcellularLocation>
        <location evidence="2">Mitochondrion</location>
    </subcellularLocation>
</comment>
<dbReference type="OrthoDB" id="7786253at2759"/>
<dbReference type="Proteomes" id="UP000076532">
    <property type="component" value="Unassembled WGS sequence"/>
</dbReference>
<keyword evidence="13" id="KW-1185">Reference proteome</keyword>
<dbReference type="Pfam" id="PF01565">
    <property type="entry name" value="FAD_binding_4"/>
    <property type="match status" value="1"/>
</dbReference>
<dbReference type="SUPFAM" id="SSF55103">
    <property type="entry name" value="FAD-linked oxidases, C-terminal domain"/>
    <property type="match status" value="1"/>
</dbReference>
<proteinExistence type="inferred from homology"/>
<accession>A0A166M7A7</accession>
<dbReference type="InterPro" id="IPR016171">
    <property type="entry name" value="Vanillyl_alc_oxidase_C-sub2"/>
</dbReference>
<dbReference type="InterPro" id="IPR036318">
    <property type="entry name" value="FAD-bd_PCMH-like_sf"/>
</dbReference>
<dbReference type="GO" id="GO:1903457">
    <property type="term" value="P:lactate catabolic process"/>
    <property type="evidence" value="ECO:0007669"/>
    <property type="project" value="TreeGrafter"/>
</dbReference>
<comment type="catalytic activity">
    <reaction evidence="10">
        <text>(R)-lactate + 2 Fe(III)-[cytochrome c] = 2 Fe(II)-[cytochrome c] + pyruvate + 2 H(+)</text>
        <dbReference type="Rhea" id="RHEA:13521"/>
        <dbReference type="Rhea" id="RHEA-COMP:10350"/>
        <dbReference type="Rhea" id="RHEA-COMP:14399"/>
        <dbReference type="ChEBI" id="CHEBI:15361"/>
        <dbReference type="ChEBI" id="CHEBI:15378"/>
        <dbReference type="ChEBI" id="CHEBI:16004"/>
        <dbReference type="ChEBI" id="CHEBI:29033"/>
        <dbReference type="ChEBI" id="CHEBI:29034"/>
        <dbReference type="EC" id="1.1.2.4"/>
    </reaction>
</comment>
<dbReference type="AlphaFoldDB" id="A0A166M7A7"/>
<comment type="similarity">
    <text evidence="3">Belongs to the FAD-binding oxidoreductase/transferase type 4 family.</text>
</comment>
<dbReference type="InterPro" id="IPR016166">
    <property type="entry name" value="FAD-bd_PCMH"/>
</dbReference>
<dbReference type="GO" id="GO:0008720">
    <property type="term" value="F:D-lactate dehydrogenase (NAD+) activity"/>
    <property type="evidence" value="ECO:0007669"/>
    <property type="project" value="TreeGrafter"/>
</dbReference>
<evidence type="ECO:0000313" key="13">
    <source>
        <dbReference type="Proteomes" id="UP000076532"/>
    </source>
</evidence>
<evidence type="ECO:0000259" key="11">
    <source>
        <dbReference type="PROSITE" id="PS51387"/>
    </source>
</evidence>
<evidence type="ECO:0000256" key="1">
    <source>
        <dbReference type="ARBA" id="ARBA00001974"/>
    </source>
</evidence>
<evidence type="ECO:0000313" key="12">
    <source>
        <dbReference type="EMBL" id="KZP23713.1"/>
    </source>
</evidence>
<dbReference type="EC" id="1.1.2.4" evidence="9"/>
<organism evidence="12 13">
    <name type="scientific">Athelia psychrophila</name>
    <dbReference type="NCBI Taxonomy" id="1759441"/>
    <lineage>
        <taxon>Eukaryota</taxon>
        <taxon>Fungi</taxon>
        <taxon>Dikarya</taxon>
        <taxon>Basidiomycota</taxon>
        <taxon>Agaricomycotina</taxon>
        <taxon>Agaricomycetes</taxon>
        <taxon>Agaricomycetidae</taxon>
        <taxon>Atheliales</taxon>
        <taxon>Atheliaceae</taxon>
        <taxon>Athelia</taxon>
    </lineage>
</organism>
<keyword evidence="5" id="KW-0274">FAD</keyword>
<evidence type="ECO:0000256" key="9">
    <source>
        <dbReference type="ARBA" id="ARBA00038897"/>
    </source>
</evidence>
<dbReference type="InterPro" id="IPR016164">
    <property type="entry name" value="FAD-linked_Oxase-like_C"/>
</dbReference>
<name>A0A166M7A7_9AGAM</name>
<evidence type="ECO:0000256" key="5">
    <source>
        <dbReference type="ARBA" id="ARBA00022827"/>
    </source>
</evidence>
<evidence type="ECO:0000256" key="6">
    <source>
        <dbReference type="ARBA" id="ARBA00022946"/>
    </source>
</evidence>
<sequence length="588" mass="63428">MFRPPCPRRIRLSKALAGRVNSISHIPKPGLTSILAVRALSGPASGLAKVESSESSSRDTGFIKGFAVGTAGLSALLGLYVLLGPKSERESKSPSSGILASTTFSTDYASPEEVQLAIQELRETFPKKHVVTTEPDALQLYGSSENSYHPSSPHSVVVRVFETEDVVKVVNISRKYKVPITAHSGATSLEGHFAGFPSGSICLDMAGMDKIIQINESDGDMICQSGARWEQINDTLKEKGIPLFFPLDPGPGATIGGMIGTGCSGTNAVRYGTARAEWFLNVTAVLPSGEVIKTRSRARKSATGFDTTKLFIGAEGTLGIVTEATLRLAPVIPTKVAMAQFVDVEHAVSAVQEILNSPYGPHLQCIELLDDHMMLALNNAGQVARPFPVKDTLFFKIQGAPEAIKLTSDVIREITKRHGSDRFEFAATDAEAADLWSSRKYALTSSMSLVPGCRCWTTDVCVPTSKLPELVYETKKDLADCGITSTIVGHVGDGNFHALMLFRNDDELHTVTEAVHRLVYRAIALDGTCTGEHGVGVGKKEYLPAELGEGTVELMRTVKKAIDPLNLMNPGKLYPDQRVTNKKDEKER</sequence>
<dbReference type="PANTHER" id="PTHR11748:SF111">
    <property type="entry name" value="D-LACTATE DEHYDROGENASE, MITOCHONDRIAL-RELATED"/>
    <property type="match status" value="1"/>
</dbReference>
<reference evidence="12 13" key="1">
    <citation type="journal article" date="2016" name="Mol. Biol. Evol.">
        <title>Comparative Genomics of Early-Diverging Mushroom-Forming Fungi Provides Insights into the Origins of Lignocellulose Decay Capabilities.</title>
        <authorList>
            <person name="Nagy L.G."/>
            <person name="Riley R."/>
            <person name="Tritt A."/>
            <person name="Adam C."/>
            <person name="Daum C."/>
            <person name="Floudas D."/>
            <person name="Sun H."/>
            <person name="Yadav J.S."/>
            <person name="Pangilinan J."/>
            <person name="Larsson K.H."/>
            <person name="Matsuura K."/>
            <person name="Barry K."/>
            <person name="Labutti K."/>
            <person name="Kuo R."/>
            <person name="Ohm R.A."/>
            <person name="Bhattacharya S.S."/>
            <person name="Shirouzu T."/>
            <person name="Yoshinaga Y."/>
            <person name="Martin F.M."/>
            <person name="Grigoriev I.V."/>
            <person name="Hibbett D.S."/>
        </authorList>
    </citation>
    <scope>NUCLEOTIDE SEQUENCE [LARGE SCALE GENOMIC DNA]</scope>
    <source>
        <strain evidence="12 13">CBS 109695</strain>
    </source>
</reference>
<dbReference type="PROSITE" id="PS51387">
    <property type="entry name" value="FAD_PCMH"/>
    <property type="match status" value="1"/>
</dbReference>
<dbReference type="STRING" id="436010.A0A166M7A7"/>
<gene>
    <name evidence="12" type="ORF">FIBSPDRAFT_951927</name>
</gene>
<dbReference type="PANTHER" id="PTHR11748">
    <property type="entry name" value="D-LACTATE DEHYDROGENASE"/>
    <property type="match status" value="1"/>
</dbReference>
<keyword evidence="6" id="KW-0809">Transit peptide</keyword>
<dbReference type="GO" id="GO:0071949">
    <property type="term" value="F:FAD binding"/>
    <property type="evidence" value="ECO:0007669"/>
    <property type="project" value="InterPro"/>
</dbReference>
<keyword evidence="4" id="KW-0285">Flavoprotein</keyword>